<evidence type="ECO:0000313" key="3">
    <source>
        <dbReference type="Proteomes" id="UP000886890"/>
    </source>
</evidence>
<dbReference type="EMBL" id="DXEK01000158">
    <property type="protein sequence ID" value="HIX77809.1"/>
    <property type="molecule type" value="Genomic_DNA"/>
</dbReference>
<evidence type="ECO:0000313" key="2">
    <source>
        <dbReference type="EMBL" id="HIX77809.1"/>
    </source>
</evidence>
<organism evidence="2 3">
    <name type="scientific">Candidatus Fusicatenibacter merdavium</name>
    <dbReference type="NCBI Taxonomy" id="2838600"/>
    <lineage>
        <taxon>Bacteria</taxon>
        <taxon>Bacillati</taxon>
        <taxon>Bacillota</taxon>
        <taxon>Clostridia</taxon>
        <taxon>Lachnospirales</taxon>
        <taxon>Lachnospiraceae</taxon>
        <taxon>Fusicatenibacter</taxon>
    </lineage>
</organism>
<comment type="caution">
    <text evidence="2">The sequence shown here is derived from an EMBL/GenBank/DDBJ whole genome shotgun (WGS) entry which is preliminary data.</text>
</comment>
<sequence>MAKRYESDRTRKEKMELEREKLSEMNLSGKLEYIWTYYKPLIFGIIGVIVLIFIIRSLVENSKYYDILSIGVANSSNIDDLEPLEEQLQEEFGDPDDKYQQVGIDTSYAFGNDMSNGDYNTIMKFTAVTAAQGMDVLICNEDVYEHYAEQEYFMDLTDLLSEEECQKYNISEGDTALDITNLARYQEMNLTTYEPVYLAVLVNAQNLDTTKAFINYLEEDN</sequence>
<reference evidence="2" key="1">
    <citation type="journal article" date="2021" name="PeerJ">
        <title>Extensive microbial diversity within the chicken gut microbiome revealed by metagenomics and culture.</title>
        <authorList>
            <person name="Gilroy R."/>
            <person name="Ravi A."/>
            <person name="Getino M."/>
            <person name="Pursley I."/>
            <person name="Horton D.L."/>
            <person name="Alikhan N.F."/>
            <person name="Baker D."/>
            <person name="Gharbi K."/>
            <person name="Hall N."/>
            <person name="Watson M."/>
            <person name="Adriaenssens E.M."/>
            <person name="Foster-Nyarko E."/>
            <person name="Jarju S."/>
            <person name="Secka A."/>
            <person name="Antonio M."/>
            <person name="Oren A."/>
            <person name="Chaudhuri R.R."/>
            <person name="La Ragione R."/>
            <person name="Hildebrand F."/>
            <person name="Pallen M.J."/>
        </authorList>
    </citation>
    <scope>NUCLEOTIDE SEQUENCE</scope>
    <source>
        <strain evidence="2">CHK183-1962</strain>
    </source>
</reference>
<reference evidence="2" key="2">
    <citation type="submission" date="2021-04" db="EMBL/GenBank/DDBJ databases">
        <authorList>
            <person name="Gilroy R."/>
        </authorList>
    </citation>
    <scope>NUCLEOTIDE SEQUENCE</scope>
    <source>
        <strain evidence="2">CHK183-1962</strain>
    </source>
</reference>
<name>A0A9D1XEJ8_9FIRM</name>
<dbReference type="Proteomes" id="UP000886890">
    <property type="component" value="Unassembled WGS sequence"/>
</dbReference>
<dbReference type="AlphaFoldDB" id="A0A9D1XEJ8"/>
<keyword evidence="1" id="KW-0472">Membrane</keyword>
<evidence type="ECO:0000256" key="1">
    <source>
        <dbReference type="SAM" id="Phobius"/>
    </source>
</evidence>
<proteinExistence type="predicted"/>
<keyword evidence="1" id="KW-0812">Transmembrane</keyword>
<keyword evidence="1" id="KW-1133">Transmembrane helix</keyword>
<feature type="transmembrane region" description="Helical" evidence="1">
    <location>
        <begin position="37"/>
        <end position="59"/>
    </location>
</feature>
<protein>
    <submittedName>
        <fullName evidence="2">Uncharacterized protein</fullName>
    </submittedName>
</protein>
<dbReference type="Gene3D" id="3.40.190.10">
    <property type="entry name" value="Periplasmic binding protein-like II"/>
    <property type="match status" value="1"/>
</dbReference>
<gene>
    <name evidence="2" type="ORF">H9734_09490</name>
</gene>
<accession>A0A9D1XEJ8</accession>